<protein>
    <submittedName>
        <fullName evidence="1">Uncharacterized protein</fullName>
    </submittedName>
</protein>
<dbReference type="EMBL" id="JBCGBO010000001">
    <property type="protein sequence ID" value="KAK9228371.1"/>
    <property type="molecule type" value="Genomic_DNA"/>
</dbReference>
<comment type="caution">
    <text evidence="1">The sequence shown here is derived from an EMBL/GenBank/DDBJ whole genome shotgun (WGS) entry which is preliminary data.</text>
</comment>
<sequence length="78" mass="8801">MNSPKQNEVLFTPEEGYLVVVGRESRERRRLAWTGGGEGRMRGRYDLALDITVLAEVPQRQAIPCCCQLNLMNYASSV</sequence>
<keyword evidence="2" id="KW-1185">Reference proteome</keyword>
<proteinExistence type="predicted"/>
<name>A0AAP0MZ17_9ROSI</name>
<organism evidence="1 2">
    <name type="scientific">Citrus x changshan-huyou</name>
    <dbReference type="NCBI Taxonomy" id="2935761"/>
    <lineage>
        <taxon>Eukaryota</taxon>
        <taxon>Viridiplantae</taxon>
        <taxon>Streptophyta</taxon>
        <taxon>Embryophyta</taxon>
        <taxon>Tracheophyta</taxon>
        <taxon>Spermatophyta</taxon>
        <taxon>Magnoliopsida</taxon>
        <taxon>eudicotyledons</taxon>
        <taxon>Gunneridae</taxon>
        <taxon>Pentapetalae</taxon>
        <taxon>rosids</taxon>
        <taxon>malvids</taxon>
        <taxon>Sapindales</taxon>
        <taxon>Rutaceae</taxon>
        <taxon>Aurantioideae</taxon>
        <taxon>Citrus</taxon>
    </lineage>
</organism>
<gene>
    <name evidence="1" type="ORF">WN944_021321</name>
</gene>
<evidence type="ECO:0000313" key="2">
    <source>
        <dbReference type="Proteomes" id="UP001428341"/>
    </source>
</evidence>
<reference evidence="1 2" key="1">
    <citation type="submission" date="2024-05" db="EMBL/GenBank/DDBJ databases">
        <title>Haplotype-resolved chromosome-level genome assembly of Huyou (Citrus changshanensis).</title>
        <authorList>
            <person name="Miao C."/>
            <person name="Chen W."/>
            <person name="Wu Y."/>
            <person name="Wang L."/>
            <person name="Zhao S."/>
            <person name="Grierson D."/>
            <person name="Xu C."/>
            <person name="Chen K."/>
        </authorList>
    </citation>
    <scope>NUCLEOTIDE SEQUENCE [LARGE SCALE GENOMIC DNA]</scope>
    <source>
        <strain evidence="1">01-14</strain>
        <tissue evidence="1">Leaf</tissue>
    </source>
</reference>
<evidence type="ECO:0000313" key="1">
    <source>
        <dbReference type="EMBL" id="KAK9228371.1"/>
    </source>
</evidence>
<dbReference type="Proteomes" id="UP001428341">
    <property type="component" value="Unassembled WGS sequence"/>
</dbReference>
<dbReference type="AlphaFoldDB" id="A0AAP0MZ17"/>
<accession>A0AAP0MZ17</accession>